<dbReference type="AlphaFoldDB" id="A0A9P6DXE3"/>
<reference evidence="3" key="1">
    <citation type="journal article" date="2020" name="Nat. Commun.">
        <title>Large-scale genome sequencing of mycorrhizal fungi provides insights into the early evolution of symbiotic traits.</title>
        <authorList>
            <person name="Miyauchi S."/>
            <person name="Kiss E."/>
            <person name="Kuo A."/>
            <person name="Drula E."/>
            <person name="Kohler A."/>
            <person name="Sanchez-Garcia M."/>
            <person name="Morin E."/>
            <person name="Andreopoulos B."/>
            <person name="Barry K.W."/>
            <person name="Bonito G."/>
            <person name="Buee M."/>
            <person name="Carver A."/>
            <person name="Chen C."/>
            <person name="Cichocki N."/>
            <person name="Clum A."/>
            <person name="Culley D."/>
            <person name="Crous P.W."/>
            <person name="Fauchery L."/>
            <person name="Girlanda M."/>
            <person name="Hayes R.D."/>
            <person name="Keri Z."/>
            <person name="LaButti K."/>
            <person name="Lipzen A."/>
            <person name="Lombard V."/>
            <person name="Magnuson J."/>
            <person name="Maillard F."/>
            <person name="Murat C."/>
            <person name="Nolan M."/>
            <person name="Ohm R.A."/>
            <person name="Pangilinan J."/>
            <person name="Pereira M.F."/>
            <person name="Perotto S."/>
            <person name="Peter M."/>
            <person name="Pfister S."/>
            <person name="Riley R."/>
            <person name="Sitrit Y."/>
            <person name="Stielow J.B."/>
            <person name="Szollosi G."/>
            <person name="Zifcakova L."/>
            <person name="Stursova M."/>
            <person name="Spatafora J.W."/>
            <person name="Tedersoo L."/>
            <person name="Vaario L.M."/>
            <person name="Yamada A."/>
            <person name="Yan M."/>
            <person name="Wang P."/>
            <person name="Xu J."/>
            <person name="Bruns T."/>
            <person name="Baldrian P."/>
            <person name="Vilgalys R."/>
            <person name="Dunand C."/>
            <person name="Henrissat B."/>
            <person name="Grigoriev I.V."/>
            <person name="Hibbett D."/>
            <person name="Nagy L.G."/>
            <person name="Martin F.M."/>
        </authorList>
    </citation>
    <scope>NUCLEOTIDE SEQUENCE</scope>
    <source>
        <strain evidence="3">UP504</strain>
    </source>
</reference>
<keyword evidence="1" id="KW-0472">Membrane</keyword>
<protein>
    <recommendedName>
        <fullName evidence="2">DUF6533 domain-containing protein</fullName>
    </recommendedName>
</protein>
<comment type="caution">
    <text evidence="3">The sequence shown here is derived from an EMBL/GenBank/DDBJ whole genome shotgun (WGS) entry which is preliminary data.</text>
</comment>
<feature type="transmembrane region" description="Helical" evidence="1">
    <location>
        <begin position="290"/>
        <end position="309"/>
    </location>
</feature>
<feature type="transmembrane region" description="Helical" evidence="1">
    <location>
        <begin position="315"/>
        <end position="332"/>
    </location>
</feature>
<dbReference type="OrthoDB" id="2638860at2759"/>
<dbReference type="Pfam" id="PF20151">
    <property type="entry name" value="DUF6533"/>
    <property type="match status" value="1"/>
</dbReference>
<name>A0A9P6DXE3_9AGAM</name>
<feature type="transmembrane region" description="Helical" evidence="1">
    <location>
        <begin position="250"/>
        <end position="269"/>
    </location>
</feature>
<proteinExistence type="predicted"/>
<gene>
    <name evidence="3" type="ORF">BS47DRAFT_877774</name>
</gene>
<dbReference type="EMBL" id="MU128960">
    <property type="protein sequence ID" value="KAF9514523.1"/>
    <property type="molecule type" value="Genomic_DNA"/>
</dbReference>
<evidence type="ECO:0000259" key="2">
    <source>
        <dbReference type="Pfam" id="PF20151"/>
    </source>
</evidence>
<keyword evidence="1" id="KW-0812">Transmembrane</keyword>
<feature type="domain" description="DUF6533" evidence="2">
    <location>
        <begin position="123"/>
        <end position="155"/>
    </location>
</feature>
<feature type="transmembrane region" description="Helical" evidence="1">
    <location>
        <begin position="199"/>
        <end position="219"/>
    </location>
</feature>
<keyword evidence="4" id="KW-1185">Reference proteome</keyword>
<evidence type="ECO:0000313" key="3">
    <source>
        <dbReference type="EMBL" id="KAF9514523.1"/>
    </source>
</evidence>
<evidence type="ECO:0000256" key="1">
    <source>
        <dbReference type="SAM" id="Phobius"/>
    </source>
</evidence>
<sequence>MLARPVGPGGQQYWVVGTIWPVRVTKAYLNPARRCVPCMGKMRDLSHTVHMDNVVAFGWSLPGFLSGSWCIIVKRKCFLELDALSPTLLPPEDLYMSVPWDPAASPSIINEIVWKIELTQHFQSAGLVILIYDYFLTLSDEIKYIWPSKWTLVKIRFPYEPIHLPGGPHKFPNKCIRLHIRCPVLLAVRVHALWGARRSIGIALGIAFVCSTAATLIAATTSASRVSRTVVVIKDLKICIPGVPLPRSYFVVWLPSLLFETTAFLMTMHKVIWPLGKEVHSIASLILRDGVMYFATIFSACLANMILFIHQDPTVTYSGLFLLMGLGSAMVSRMTLNLRTWRTEGTEAPPVGPRRHLFLSHPPHAIRDRTSIPAPDRSDALGPKDDFAMLRSKDVIALKSMGSQV</sequence>
<keyword evidence="1" id="KW-1133">Transmembrane helix</keyword>
<accession>A0A9P6DXE3</accession>
<organism evidence="3 4">
    <name type="scientific">Hydnum rufescens UP504</name>
    <dbReference type="NCBI Taxonomy" id="1448309"/>
    <lineage>
        <taxon>Eukaryota</taxon>
        <taxon>Fungi</taxon>
        <taxon>Dikarya</taxon>
        <taxon>Basidiomycota</taxon>
        <taxon>Agaricomycotina</taxon>
        <taxon>Agaricomycetes</taxon>
        <taxon>Cantharellales</taxon>
        <taxon>Hydnaceae</taxon>
        <taxon>Hydnum</taxon>
    </lineage>
</organism>
<dbReference type="InterPro" id="IPR045340">
    <property type="entry name" value="DUF6533"/>
</dbReference>
<evidence type="ECO:0000313" key="4">
    <source>
        <dbReference type="Proteomes" id="UP000886523"/>
    </source>
</evidence>
<dbReference type="Proteomes" id="UP000886523">
    <property type="component" value="Unassembled WGS sequence"/>
</dbReference>